<evidence type="ECO:0000256" key="4">
    <source>
        <dbReference type="ARBA" id="ARBA00023136"/>
    </source>
</evidence>
<dbReference type="Pfam" id="PF04750">
    <property type="entry name" value="Far-17a_AIG1"/>
    <property type="match status" value="1"/>
</dbReference>
<dbReference type="GO" id="GO:0012505">
    <property type="term" value="C:endomembrane system"/>
    <property type="evidence" value="ECO:0007669"/>
    <property type="project" value="UniProtKB-SubCell"/>
</dbReference>
<protein>
    <recommendedName>
        <fullName evidence="8">FAR-17a/AIG1-like protein</fullName>
    </recommendedName>
</protein>
<evidence type="ECO:0008006" key="8">
    <source>
        <dbReference type="Google" id="ProtNLM"/>
    </source>
</evidence>
<keyword evidence="3 5" id="KW-1133">Transmembrane helix</keyword>
<keyword evidence="2 5" id="KW-0812">Transmembrane</keyword>
<evidence type="ECO:0000256" key="1">
    <source>
        <dbReference type="ARBA" id="ARBA00004127"/>
    </source>
</evidence>
<proteinExistence type="predicted"/>
<feature type="transmembrane region" description="Helical" evidence="5">
    <location>
        <begin position="143"/>
        <end position="162"/>
    </location>
</feature>
<dbReference type="GeneID" id="30993297"/>
<dbReference type="PANTHER" id="PTHR10989">
    <property type="entry name" value="ANDROGEN-INDUCED PROTEIN 1-RELATED"/>
    <property type="match status" value="1"/>
</dbReference>
<comment type="subcellular location">
    <subcellularLocation>
        <location evidence="1">Endomembrane system</location>
        <topology evidence="1">Multi-pass membrane protein</topology>
    </subcellularLocation>
</comment>
<dbReference type="Proteomes" id="UP000095085">
    <property type="component" value="Unassembled WGS sequence"/>
</dbReference>
<organism evidence="6 7">
    <name type="scientific">Hyphopichia burtonii NRRL Y-1933</name>
    <dbReference type="NCBI Taxonomy" id="984485"/>
    <lineage>
        <taxon>Eukaryota</taxon>
        <taxon>Fungi</taxon>
        <taxon>Dikarya</taxon>
        <taxon>Ascomycota</taxon>
        <taxon>Saccharomycotina</taxon>
        <taxon>Pichiomycetes</taxon>
        <taxon>Debaryomycetaceae</taxon>
        <taxon>Hyphopichia</taxon>
    </lineage>
</organism>
<keyword evidence="7" id="KW-1185">Reference proteome</keyword>
<dbReference type="GO" id="GO:0016020">
    <property type="term" value="C:membrane"/>
    <property type="evidence" value="ECO:0007669"/>
    <property type="project" value="InterPro"/>
</dbReference>
<feature type="transmembrane region" description="Helical" evidence="5">
    <location>
        <begin position="45"/>
        <end position="64"/>
    </location>
</feature>
<feature type="transmembrane region" description="Helical" evidence="5">
    <location>
        <begin position="189"/>
        <end position="210"/>
    </location>
</feature>
<keyword evidence="4 5" id="KW-0472">Membrane</keyword>
<feature type="transmembrane region" description="Helical" evidence="5">
    <location>
        <begin position="117"/>
        <end position="137"/>
    </location>
</feature>
<dbReference type="OrthoDB" id="1898221at2759"/>
<dbReference type="AlphaFoldDB" id="A0A1E4RHR2"/>
<dbReference type="PANTHER" id="PTHR10989:SF16">
    <property type="entry name" value="AT02829P-RELATED"/>
    <property type="match status" value="1"/>
</dbReference>
<sequence>MARTVGDPVITAITFFSILGGLYGIFLILSLPLPPHLIRGGHWQFLTNLSLVYSLCVFLIGFLAHVSRSEKLFEVKNNLHPIGLALEAVVACVYWPLRIFFLHLLVAEPEKMSLPLVTDLCIHLLPVVSLLVDYLIFMPRWTLTATSALSMCAVLSTAYYFLLKKLVDVESGASYPYMFLNTEKESTRIMIFGMVAFVGFSQFIFMRMLYDWIVGSSDEEIEAKKIE</sequence>
<evidence type="ECO:0000313" key="7">
    <source>
        <dbReference type="Proteomes" id="UP000095085"/>
    </source>
</evidence>
<dbReference type="InterPro" id="IPR006838">
    <property type="entry name" value="ADTRP_AIG1"/>
</dbReference>
<feature type="transmembrane region" description="Helical" evidence="5">
    <location>
        <begin position="84"/>
        <end position="105"/>
    </location>
</feature>
<dbReference type="RefSeq" id="XP_020075857.1">
    <property type="nucleotide sequence ID" value="XM_020218747.1"/>
</dbReference>
<evidence type="ECO:0000256" key="2">
    <source>
        <dbReference type="ARBA" id="ARBA00022692"/>
    </source>
</evidence>
<name>A0A1E4RHR2_9ASCO</name>
<evidence type="ECO:0000313" key="6">
    <source>
        <dbReference type="EMBL" id="ODV66790.1"/>
    </source>
</evidence>
<feature type="transmembrane region" description="Helical" evidence="5">
    <location>
        <begin position="12"/>
        <end position="33"/>
    </location>
</feature>
<reference evidence="7" key="1">
    <citation type="submission" date="2016-05" db="EMBL/GenBank/DDBJ databases">
        <title>Comparative genomics of biotechnologically important yeasts.</title>
        <authorList>
            <consortium name="DOE Joint Genome Institute"/>
            <person name="Riley R."/>
            <person name="Haridas S."/>
            <person name="Wolfe K.H."/>
            <person name="Lopes M.R."/>
            <person name="Hittinger C.T."/>
            <person name="Goker M."/>
            <person name="Salamov A."/>
            <person name="Wisecaver J."/>
            <person name="Long T.M."/>
            <person name="Aerts A.L."/>
            <person name="Barry K."/>
            <person name="Choi C."/>
            <person name="Clum A."/>
            <person name="Coughlan A.Y."/>
            <person name="Deshpande S."/>
            <person name="Douglass A.P."/>
            <person name="Hanson S.J."/>
            <person name="Klenk H.-P."/>
            <person name="Labutti K."/>
            <person name="Lapidus A."/>
            <person name="Lindquist E."/>
            <person name="Lipzen A."/>
            <person name="Meier-Kolthoff J.P."/>
            <person name="Ohm R.A."/>
            <person name="Otillar R.P."/>
            <person name="Pangilinan J."/>
            <person name="Peng Y."/>
            <person name="Rokas A."/>
            <person name="Rosa C.A."/>
            <person name="Scheuner C."/>
            <person name="Sibirny A.A."/>
            <person name="Slot J.C."/>
            <person name="Stielow J.B."/>
            <person name="Sun H."/>
            <person name="Kurtzman C.P."/>
            <person name="Blackwell M."/>
            <person name="Grigoriev I.V."/>
            <person name="Jeffries T.W."/>
        </authorList>
    </citation>
    <scope>NUCLEOTIDE SEQUENCE [LARGE SCALE GENOMIC DNA]</scope>
    <source>
        <strain evidence="7">NRRL Y-1933</strain>
    </source>
</reference>
<gene>
    <name evidence="6" type="ORF">HYPBUDRAFT_110125</name>
</gene>
<dbReference type="EMBL" id="KV454541">
    <property type="protein sequence ID" value="ODV66790.1"/>
    <property type="molecule type" value="Genomic_DNA"/>
</dbReference>
<accession>A0A1E4RHR2</accession>
<evidence type="ECO:0000256" key="3">
    <source>
        <dbReference type="ARBA" id="ARBA00022989"/>
    </source>
</evidence>
<evidence type="ECO:0000256" key="5">
    <source>
        <dbReference type="SAM" id="Phobius"/>
    </source>
</evidence>